<name>A0A1E1KSD6_9HELO</name>
<sequence length="186" mass="21074">MASTGTTLSGSEVIVHRVRTKYRWPPLQLNFWLFIMLVGSSTILGINAYFLSVQSQMKAGVPWYFSYWVAASSLALIFLLTMLYLISQRALLPGIVIMGAFILFILWVVGLIIISIQLWGPSGVNGTCNIYVNSRPSTGPNVNTLAYLQQRNICQSWQAQWAFELVGCVFLLWMMIMAYQVYQDNR</sequence>
<reference evidence="3" key="1">
    <citation type="submission" date="2016-03" db="EMBL/GenBank/DDBJ databases">
        <authorList>
            <person name="Guldener U."/>
        </authorList>
    </citation>
    <scope>NUCLEOTIDE SEQUENCE [LARGE SCALE GENOMIC DNA]</scope>
    <source>
        <strain evidence="3">04CH-RAC-A.6.1</strain>
    </source>
</reference>
<keyword evidence="1" id="KW-0812">Transmembrane</keyword>
<feature type="transmembrane region" description="Helical" evidence="1">
    <location>
        <begin position="161"/>
        <end position="182"/>
    </location>
</feature>
<dbReference type="AlphaFoldDB" id="A0A1E1KSD6"/>
<dbReference type="EMBL" id="FJUX01000048">
    <property type="protein sequence ID" value="CZT00906.1"/>
    <property type="molecule type" value="Genomic_DNA"/>
</dbReference>
<feature type="transmembrane region" description="Helical" evidence="1">
    <location>
        <begin position="92"/>
        <end position="114"/>
    </location>
</feature>
<keyword evidence="3" id="KW-1185">Reference proteome</keyword>
<protein>
    <recommendedName>
        <fullName evidence="4">MARVEL domain-containing protein</fullName>
    </recommendedName>
</protein>
<evidence type="ECO:0008006" key="4">
    <source>
        <dbReference type="Google" id="ProtNLM"/>
    </source>
</evidence>
<keyword evidence="1" id="KW-1133">Transmembrane helix</keyword>
<feature type="transmembrane region" description="Helical" evidence="1">
    <location>
        <begin position="31"/>
        <end position="51"/>
    </location>
</feature>
<feature type="transmembrane region" description="Helical" evidence="1">
    <location>
        <begin position="63"/>
        <end position="86"/>
    </location>
</feature>
<keyword evidence="1" id="KW-0472">Membrane</keyword>
<evidence type="ECO:0000313" key="3">
    <source>
        <dbReference type="Proteomes" id="UP000178912"/>
    </source>
</evidence>
<organism evidence="2 3">
    <name type="scientific">Rhynchosporium agropyri</name>
    <dbReference type="NCBI Taxonomy" id="914238"/>
    <lineage>
        <taxon>Eukaryota</taxon>
        <taxon>Fungi</taxon>
        <taxon>Dikarya</taxon>
        <taxon>Ascomycota</taxon>
        <taxon>Pezizomycotina</taxon>
        <taxon>Leotiomycetes</taxon>
        <taxon>Helotiales</taxon>
        <taxon>Ploettnerulaceae</taxon>
        <taxon>Rhynchosporium</taxon>
    </lineage>
</organism>
<evidence type="ECO:0000313" key="2">
    <source>
        <dbReference type="EMBL" id="CZT00906.1"/>
    </source>
</evidence>
<dbReference type="Proteomes" id="UP000178912">
    <property type="component" value="Unassembled WGS sequence"/>
</dbReference>
<dbReference type="OrthoDB" id="3930290at2759"/>
<gene>
    <name evidence="2" type="ORF">RAG0_08791</name>
</gene>
<accession>A0A1E1KSD6</accession>
<proteinExistence type="predicted"/>
<evidence type="ECO:0000256" key="1">
    <source>
        <dbReference type="SAM" id="Phobius"/>
    </source>
</evidence>